<name>A0A226EUC6_FOLCA</name>
<dbReference type="STRING" id="158441.A0A226EUC6"/>
<dbReference type="InterPro" id="IPR003767">
    <property type="entry name" value="Malate/L-lactate_DH-like"/>
</dbReference>
<dbReference type="Proteomes" id="UP000198287">
    <property type="component" value="Unassembled WGS sequence"/>
</dbReference>
<dbReference type="PANTHER" id="PTHR11091">
    <property type="entry name" value="OXIDOREDUCTASE-RELATED"/>
    <property type="match status" value="1"/>
</dbReference>
<accession>A0A226EUC6</accession>
<dbReference type="GO" id="GO:0016491">
    <property type="term" value="F:oxidoreductase activity"/>
    <property type="evidence" value="ECO:0007669"/>
    <property type="project" value="UniProtKB-KW"/>
</dbReference>
<comment type="similarity">
    <text evidence="1">Belongs to the LDH2/MDH2 oxidoreductase family.</text>
</comment>
<dbReference type="Gene3D" id="3.30.1370.60">
    <property type="entry name" value="Hypothetical oxidoreductase yiak, domain 2"/>
    <property type="match status" value="1"/>
</dbReference>
<evidence type="ECO:0000313" key="4">
    <source>
        <dbReference type="Proteomes" id="UP000198287"/>
    </source>
</evidence>
<dbReference type="Pfam" id="PF02615">
    <property type="entry name" value="Ldh_2"/>
    <property type="match status" value="1"/>
</dbReference>
<evidence type="ECO:0000256" key="2">
    <source>
        <dbReference type="ARBA" id="ARBA00023002"/>
    </source>
</evidence>
<dbReference type="EMBL" id="LNIX01000001">
    <property type="protein sequence ID" value="OXA61225.1"/>
    <property type="molecule type" value="Genomic_DNA"/>
</dbReference>
<protein>
    <submittedName>
        <fullName evidence="3">Malate/(S)-sulfolactate dehydrogenase</fullName>
    </submittedName>
</protein>
<proteinExistence type="inferred from homology"/>
<keyword evidence="2" id="KW-0560">Oxidoreductase</keyword>
<dbReference type="OrthoDB" id="7881616at2759"/>
<dbReference type="InterPro" id="IPR036111">
    <property type="entry name" value="Mal/L-sulfo/L-lacto_DH-like_sf"/>
</dbReference>
<dbReference type="SUPFAM" id="SSF89733">
    <property type="entry name" value="L-sulfolactate dehydrogenase-like"/>
    <property type="match status" value="1"/>
</dbReference>
<sequence>MKHFGISLLRRGLFLGQPASIRKVQSNVFRIVLSNPTTLCSRGYSSTSHEKGTLVPLPEVKRFILDCMASVGTAKKHAEELADVLIAADYRGHYSHGLNRLEMYVNDIKKGMCDGNAEPSILKQTAATAFVEGNNGLGPTIGNFCMQLAITKAKESGVGWVVAKGSNHYGIAGWYTLQAVQQKLIGLSFTNTSPFLTPTRSKVPALGTNPLSVAAGGCGEDKFVLDMATTAVAVGKVEIQRRKNEPIPSGWALDKEGQITTDANEAMGACSMMPLGGGELNSGYKGYGLAVVVELFCGIMAGAAYGPKVRKWMSASVAANLGQCFVAIDPSCFAPNFAERVSDLIHILRTLEPVDPNKPVLVAGDPERMHMKKVDAFGGVQYHINQINASRKLAEELKLEPMKALA</sequence>
<evidence type="ECO:0000313" key="3">
    <source>
        <dbReference type="EMBL" id="OXA61225.1"/>
    </source>
</evidence>
<keyword evidence="4" id="KW-1185">Reference proteome</keyword>
<evidence type="ECO:0000256" key="1">
    <source>
        <dbReference type="ARBA" id="ARBA00006056"/>
    </source>
</evidence>
<dbReference type="PANTHER" id="PTHR11091:SF0">
    <property type="entry name" value="MALATE DEHYDROGENASE"/>
    <property type="match status" value="1"/>
</dbReference>
<gene>
    <name evidence="3" type="ORF">Fcan01_03489</name>
</gene>
<comment type="caution">
    <text evidence="3">The sequence shown here is derived from an EMBL/GenBank/DDBJ whole genome shotgun (WGS) entry which is preliminary data.</text>
</comment>
<organism evidence="3 4">
    <name type="scientific">Folsomia candida</name>
    <name type="common">Springtail</name>
    <dbReference type="NCBI Taxonomy" id="158441"/>
    <lineage>
        <taxon>Eukaryota</taxon>
        <taxon>Metazoa</taxon>
        <taxon>Ecdysozoa</taxon>
        <taxon>Arthropoda</taxon>
        <taxon>Hexapoda</taxon>
        <taxon>Collembola</taxon>
        <taxon>Entomobryomorpha</taxon>
        <taxon>Isotomoidea</taxon>
        <taxon>Isotomidae</taxon>
        <taxon>Proisotominae</taxon>
        <taxon>Folsomia</taxon>
    </lineage>
</organism>
<reference evidence="3 4" key="1">
    <citation type="submission" date="2015-12" db="EMBL/GenBank/DDBJ databases">
        <title>The genome of Folsomia candida.</title>
        <authorList>
            <person name="Faddeeva A."/>
            <person name="Derks M.F."/>
            <person name="Anvar Y."/>
            <person name="Smit S."/>
            <person name="Van Straalen N."/>
            <person name="Roelofs D."/>
        </authorList>
    </citation>
    <scope>NUCLEOTIDE SEQUENCE [LARGE SCALE GENOMIC DNA]</scope>
    <source>
        <strain evidence="3 4">VU population</strain>
        <tissue evidence="3">Whole body</tissue>
    </source>
</reference>
<dbReference type="InterPro" id="IPR043143">
    <property type="entry name" value="Mal/L-sulf/L-lact_DH-like_NADP"/>
</dbReference>
<dbReference type="AlphaFoldDB" id="A0A226EUC6"/>
<dbReference type="Gene3D" id="1.10.1530.10">
    <property type="match status" value="1"/>
</dbReference>
<dbReference type="OMA" id="TNTEPAM"/>
<dbReference type="InterPro" id="IPR043144">
    <property type="entry name" value="Mal/L-sulf/L-lact_DH-like_ah"/>
</dbReference>